<dbReference type="PROSITE" id="PS00615">
    <property type="entry name" value="C_TYPE_LECTIN_1"/>
    <property type="match status" value="1"/>
</dbReference>
<accession>A0AAV1PNH4</accession>
<sequence>MKMLTVCALLCAMMALATAQSKTDLVKRVITCPYGWTRIYRSCFRFISTPKRWTRAENYCQRLGGNLASATILTDSVVLDAEATTGKASCGTWTEIKGRCFQYVPTIMKWAQAEKNCQAMGANLASIRSIEEYHEIQMLMKRKTYDQKTTWVGGFDAPQRGVWFWSDGSTFQFTHWCPGQPSAWWSQHCLQINYGVAKCWDNAKCKSRLPSVCAKKP</sequence>
<evidence type="ECO:0000256" key="1">
    <source>
        <dbReference type="ARBA" id="ARBA00023157"/>
    </source>
</evidence>
<evidence type="ECO:0000256" key="2">
    <source>
        <dbReference type="SAM" id="SignalP"/>
    </source>
</evidence>
<evidence type="ECO:0000259" key="3">
    <source>
        <dbReference type="PROSITE" id="PS50041"/>
    </source>
</evidence>
<dbReference type="Proteomes" id="UP001314229">
    <property type="component" value="Unassembled WGS sequence"/>
</dbReference>
<dbReference type="Pfam" id="PF00059">
    <property type="entry name" value="Lectin_C"/>
    <property type="match status" value="1"/>
</dbReference>
<dbReference type="InterPro" id="IPR016186">
    <property type="entry name" value="C-type_lectin-like/link_sf"/>
</dbReference>
<keyword evidence="1" id="KW-1015">Disulfide bond</keyword>
<protein>
    <submittedName>
        <fullName evidence="4">C-type mannose receptor 2-like</fullName>
    </submittedName>
</protein>
<dbReference type="Gene3D" id="3.10.100.10">
    <property type="entry name" value="Mannose-Binding Protein A, subunit A"/>
    <property type="match status" value="2"/>
</dbReference>
<reference evidence="4 5" key="1">
    <citation type="submission" date="2024-01" db="EMBL/GenBank/DDBJ databases">
        <authorList>
            <person name="Alioto T."/>
            <person name="Alioto T."/>
            <person name="Gomez Garrido J."/>
        </authorList>
    </citation>
    <scope>NUCLEOTIDE SEQUENCE [LARGE SCALE GENOMIC DNA]</scope>
</reference>
<feature type="signal peptide" evidence="2">
    <location>
        <begin position="1"/>
        <end position="19"/>
    </location>
</feature>
<evidence type="ECO:0000313" key="5">
    <source>
        <dbReference type="Proteomes" id="UP001314229"/>
    </source>
</evidence>
<organism evidence="4 5">
    <name type="scientific">Scomber scombrus</name>
    <name type="common">Atlantic mackerel</name>
    <name type="synonym">Scomber vernalis</name>
    <dbReference type="NCBI Taxonomy" id="13677"/>
    <lineage>
        <taxon>Eukaryota</taxon>
        <taxon>Metazoa</taxon>
        <taxon>Chordata</taxon>
        <taxon>Craniata</taxon>
        <taxon>Vertebrata</taxon>
        <taxon>Euteleostomi</taxon>
        <taxon>Actinopterygii</taxon>
        <taxon>Neopterygii</taxon>
        <taxon>Teleostei</taxon>
        <taxon>Neoteleostei</taxon>
        <taxon>Acanthomorphata</taxon>
        <taxon>Pelagiaria</taxon>
        <taxon>Scombriformes</taxon>
        <taxon>Scombridae</taxon>
        <taxon>Scomber</taxon>
    </lineage>
</organism>
<keyword evidence="5" id="KW-1185">Reference proteome</keyword>
<feature type="domain" description="C-type lectin" evidence="3">
    <location>
        <begin position="96"/>
        <end position="214"/>
    </location>
</feature>
<dbReference type="PROSITE" id="PS50041">
    <property type="entry name" value="C_TYPE_LECTIN_2"/>
    <property type="match status" value="1"/>
</dbReference>
<dbReference type="SMART" id="SM00034">
    <property type="entry name" value="CLECT"/>
    <property type="match status" value="1"/>
</dbReference>
<dbReference type="InterPro" id="IPR018378">
    <property type="entry name" value="C-type_lectin_CS"/>
</dbReference>
<comment type="caution">
    <text evidence="4">The sequence shown here is derived from an EMBL/GenBank/DDBJ whole genome shotgun (WGS) entry which is preliminary data.</text>
</comment>
<dbReference type="PANTHER" id="PTHR22803">
    <property type="entry name" value="MANNOSE, PHOSPHOLIPASE, LECTIN RECEPTOR RELATED"/>
    <property type="match status" value="1"/>
</dbReference>
<dbReference type="EMBL" id="CAWUFR010000228">
    <property type="protein sequence ID" value="CAK6973347.1"/>
    <property type="molecule type" value="Genomic_DNA"/>
</dbReference>
<name>A0AAV1PNH4_SCOSC</name>
<dbReference type="CDD" id="cd00037">
    <property type="entry name" value="CLECT"/>
    <property type="match status" value="1"/>
</dbReference>
<keyword evidence="2" id="KW-0732">Signal</keyword>
<evidence type="ECO:0000313" key="4">
    <source>
        <dbReference type="EMBL" id="CAK6973347.1"/>
    </source>
</evidence>
<dbReference type="AlphaFoldDB" id="A0AAV1PNH4"/>
<dbReference type="InterPro" id="IPR050111">
    <property type="entry name" value="C-type_lectin/snaclec_domain"/>
</dbReference>
<keyword evidence="4" id="KW-0675">Receptor</keyword>
<dbReference type="SUPFAM" id="SSF56436">
    <property type="entry name" value="C-type lectin-like"/>
    <property type="match status" value="2"/>
</dbReference>
<dbReference type="InterPro" id="IPR001304">
    <property type="entry name" value="C-type_lectin-like"/>
</dbReference>
<proteinExistence type="predicted"/>
<feature type="chain" id="PRO_5043494564" evidence="2">
    <location>
        <begin position="20"/>
        <end position="217"/>
    </location>
</feature>
<gene>
    <name evidence="4" type="ORF">FSCOSCO3_A000921</name>
</gene>
<dbReference type="InterPro" id="IPR016187">
    <property type="entry name" value="CTDL_fold"/>
</dbReference>